<comment type="similarity">
    <text evidence="1">Belongs to the CRISPR-associated Csm4 family.</text>
</comment>
<evidence type="ECO:0000256" key="2">
    <source>
        <dbReference type="ARBA" id="ARBA00016109"/>
    </source>
</evidence>
<dbReference type="OrthoDB" id="9792564at2"/>
<dbReference type="Pfam" id="PF17953">
    <property type="entry name" value="Csm4_C"/>
    <property type="match status" value="1"/>
</dbReference>
<dbReference type="GO" id="GO:0003723">
    <property type="term" value="F:RNA binding"/>
    <property type="evidence" value="ECO:0007669"/>
    <property type="project" value="UniProtKB-KW"/>
</dbReference>
<evidence type="ECO:0000256" key="1">
    <source>
        <dbReference type="ARBA" id="ARBA00005772"/>
    </source>
</evidence>
<gene>
    <name evidence="6" type="ORF">SAMN02745227_01789</name>
</gene>
<dbReference type="Proteomes" id="UP000243547">
    <property type="component" value="Unassembled WGS sequence"/>
</dbReference>
<organism evidence="6 7">
    <name type="scientific">Anaerobranca californiensis DSM 14826</name>
    <dbReference type="NCBI Taxonomy" id="1120989"/>
    <lineage>
        <taxon>Bacteria</taxon>
        <taxon>Bacillati</taxon>
        <taxon>Bacillota</taxon>
        <taxon>Clostridia</taxon>
        <taxon>Eubacteriales</taxon>
        <taxon>Proteinivoracaceae</taxon>
        <taxon>Anaerobranca</taxon>
    </lineage>
</organism>
<protein>
    <recommendedName>
        <fullName evidence="2">CRISPR system Cms protein Csm4</fullName>
    </recommendedName>
</protein>
<keyword evidence="3" id="KW-0694">RNA-binding</keyword>
<proteinExistence type="inferred from homology"/>
<dbReference type="GO" id="GO:0051607">
    <property type="term" value="P:defense response to virus"/>
    <property type="evidence" value="ECO:0007669"/>
    <property type="project" value="UniProtKB-KW"/>
</dbReference>
<dbReference type="InterPro" id="IPR040932">
    <property type="entry name" value="Csm4_C"/>
</dbReference>
<name>A0A1M6QKT7_9FIRM</name>
<reference evidence="7" key="1">
    <citation type="submission" date="2016-11" db="EMBL/GenBank/DDBJ databases">
        <authorList>
            <person name="Varghese N."/>
            <person name="Submissions S."/>
        </authorList>
    </citation>
    <scope>NUCLEOTIDE SEQUENCE [LARGE SCALE GENOMIC DNA]</scope>
    <source>
        <strain evidence="7">DSM 14826</strain>
    </source>
</reference>
<evidence type="ECO:0000256" key="4">
    <source>
        <dbReference type="ARBA" id="ARBA00023118"/>
    </source>
</evidence>
<dbReference type="STRING" id="1120989.SAMN02745227_01789"/>
<sequence length="348" mass="40730">MKIFKLFPSELTKFHLGDSNRKLKDYFSSDQLFSALYNCGMLLFNKDDSFFKELKETTFTSLFPGISIKFNEEVKDIIFLPKPLCAMEIGDKNVSRLVNHKKFKKIKFISFDLYKEMQKMWDDKEKEIKLDLSKVVIVGGTYACTLEELQHLQEKIDFNNVKLFKTRVVPKVVISRLNDTSDNFYFQDELEVNYYKARDVIIRPFFYFLCKEEVSSKFKGVVRLLADEGIGGKRSLSNGIFEEVLEGDFEEEIFNHSSGYYMNLSSIYPKKEEVVNLDCYELEERNGYIYSGRTTGIRKKTVRLIKEGSIFKDVISGRLMEMKEDVFKEHCIYLYGKGFLIPFGEVVK</sequence>
<evidence type="ECO:0000259" key="5">
    <source>
        <dbReference type="Pfam" id="PF17953"/>
    </source>
</evidence>
<dbReference type="NCBIfam" id="TIGR01903">
    <property type="entry name" value="cas5_csm4"/>
    <property type="match status" value="1"/>
</dbReference>
<evidence type="ECO:0000256" key="3">
    <source>
        <dbReference type="ARBA" id="ARBA00022884"/>
    </source>
</evidence>
<evidence type="ECO:0000313" key="7">
    <source>
        <dbReference type="Proteomes" id="UP000243547"/>
    </source>
</evidence>
<keyword evidence="4" id="KW-0051">Antiviral defense</keyword>
<evidence type="ECO:0000313" key="6">
    <source>
        <dbReference type="EMBL" id="SHK20862.1"/>
    </source>
</evidence>
<accession>A0A1M6QKT7</accession>
<dbReference type="RefSeq" id="WP_072908083.1">
    <property type="nucleotide sequence ID" value="NZ_FRAI01000021.1"/>
</dbReference>
<dbReference type="EMBL" id="FRAI01000021">
    <property type="protein sequence ID" value="SHK20862.1"/>
    <property type="molecule type" value="Genomic_DNA"/>
</dbReference>
<dbReference type="InterPro" id="IPR005510">
    <property type="entry name" value="Csm4"/>
</dbReference>
<keyword evidence="7" id="KW-1185">Reference proteome</keyword>
<feature type="domain" description="Csm4 C-terminal" evidence="5">
    <location>
        <begin position="258"/>
        <end position="342"/>
    </location>
</feature>
<dbReference type="AlphaFoldDB" id="A0A1M6QKT7"/>